<evidence type="ECO:0000313" key="1">
    <source>
        <dbReference type="EMBL" id="MCU4754237.1"/>
    </source>
</evidence>
<gene>
    <name evidence="1" type="ORF">OB919_20015</name>
</gene>
<accession>A0AAP2ZBM9</accession>
<comment type="caution">
    <text evidence="1">The sequence shown here is derived from an EMBL/GenBank/DDBJ whole genome shotgun (WGS) entry which is preliminary data.</text>
</comment>
<proteinExistence type="predicted"/>
<dbReference type="RefSeq" id="WP_342810539.1">
    <property type="nucleotide sequence ID" value="NZ_JAOPJZ010000034.1"/>
</dbReference>
<protein>
    <submittedName>
        <fullName evidence="1">Uncharacterized protein</fullName>
    </submittedName>
</protein>
<keyword evidence="2" id="KW-1185">Reference proteome</keyword>
<dbReference type="Proteomes" id="UP001321047">
    <property type="component" value="Unassembled WGS sequence"/>
</dbReference>
<evidence type="ECO:0000313" key="2">
    <source>
        <dbReference type="Proteomes" id="UP001321047"/>
    </source>
</evidence>
<dbReference type="EMBL" id="JAOPJZ010000034">
    <property type="protein sequence ID" value="MCU4754237.1"/>
    <property type="molecule type" value="Genomic_DNA"/>
</dbReference>
<reference evidence="1 2" key="1">
    <citation type="submission" date="2022-09" db="EMBL/GenBank/DDBJ databases">
        <title>Enrichment on poylsaccharides allowed isolation of novel metabolic and taxonomic groups of Haloarchaea.</title>
        <authorList>
            <person name="Sorokin D.Y."/>
            <person name="Elcheninov A.G."/>
            <person name="Khizhniak T.V."/>
            <person name="Kolganova T.V."/>
            <person name="Kublanov I.V."/>
        </authorList>
    </citation>
    <scope>NUCLEOTIDE SEQUENCE [LARGE SCALE GENOMIC DNA]</scope>
    <source>
        <strain evidence="1 2">AArc-curdl1</strain>
    </source>
</reference>
<sequence>MSTQDTNDELSIANPEDFFVTRDDEDSLQPITQPLPGVQEHIRVVPMTMGDINEYGGSDGRLNPNELSAGQVAEVFNNHWFDVLKNDEFEITPEMVEEDMIGFGREPLLKAILEASGYSMQNALNMENLEMLEQIDDPGKLEAMMELAEKRS</sequence>
<dbReference type="AlphaFoldDB" id="A0AAP2ZBM9"/>
<organism evidence="1 2">
    <name type="scientific">Natronosalvus hydrolyticus</name>
    <dbReference type="NCBI Taxonomy" id="2979988"/>
    <lineage>
        <taxon>Archaea</taxon>
        <taxon>Methanobacteriati</taxon>
        <taxon>Methanobacteriota</taxon>
        <taxon>Stenosarchaea group</taxon>
        <taxon>Halobacteria</taxon>
        <taxon>Halobacteriales</taxon>
        <taxon>Natrialbaceae</taxon>
        <taxon>Natronosalvus</taxon>
    </lineage>
</organism>
<name>A0AAP2ZBM9_9EURY</name>